<keyword evidence="3" id="KW-0489">Methyltransferase</keyword>
<dbReference type="GO" id="GO:0032259">
    <property type="term" value="P:methylation"/>
    <property type="evidence" value="ECO:0007669"/>
    <property type="project" value="UniProtKB-KW"/>
</dbReference>
<feature type="coiled-coil region" evidence="1">
    <location>
        <begin position="71"/>
        <end position="105"/>
    </location>
</feature>
<dbReference type="PROSITE" id="PS00092">
    <property type="entry name" value="N6_MTASE"/>
    <property type="match status" value="1"/>
</dbReference>
<dbReference type="InterPro" id="IPR050210">
    <property type="entry name" value="tRNA_Adenine-N(6)_MTase"/>
</dbReference>
<dbReference type="InterPro" id="IPR029063">
    <property type="entry name" value="SAM-dependent_MTases_sf"/>
</dbReference>
<evidence type="ECO:0000256" key="1">
    <source>
        <dbReference type="SAM" id="Coils"/>
    </source>
</evidence>
<dbReference type="Gene3D" id="3.40.50.150">
    <property type="entry name" value="Vaccinia Virus protein VP39"/>
    <property type="match status" value="1"/>
</dbReference>
<keyword evidence="4" id="KW-1185">Reference proteome</keyword>
<reference evidence="3 4" key="1">
    <citation type="submission" date="2017-11" db="EMBL/GenBank/DDBJ databases">
        <title>Genome sequence of Mesoplasma corruscae ELCA-2 (ATCC 49579).</title>
        <authorList>
            <person name="Lo W.-S."/>
            <person name="Kuo C.-H."/>
        </authorList>
    </citation>
    <scope>NUCLEOTIDE SEQUENCE [LARGE SCALE GENOMIC DNA]</scope>
    <source>
        <strain evidence="3 4">ELCA-2</strain>
    </source>
</reference>
<evidence type="ECO:0000313" key="4">
    <source>
        <dbReference type="Proteomes" id="UP000239785"/>
    </source>
</evidence>
<evidence type="ECO:0000259" key="2">
    <source>
        <dbReference type="Pfam" id="PF05175"/>
    </source>
</evidence>
<dbReference type="PANTHER" id="PTHR47739">
    <property type="entry name" value="TRNA1(VAL) (ADENINE(37)-N6)-METHYLTRANSFERASE"/>
    <property type="match status" value="1"/>
</dbReference>
<dbReference type="AlphaFoldDB" id="A0A2S5RH99"/>
<name>A0A2S5RH99_9MOLU</name>
<accession>A0A2S5RH99</accession>
<dbReference type="EMBL" id="PHNF01000001">
    <property type="protein sequence ID" value="PPE06680.1"/>
    <property type="molecule type" value="Genomic_DNA"/>
</dbReference>
<keyword evidence="3" id="KW-0808">Transferase</keyword>
<proteinExistence type="predicted"/>
<feature type="domain" description="Methyltransferase small" evidence="2">
    <location>
        <begin position="30"/>
        <end position="169"/>
    </location>
</feature>
<sequence>MKVLNNLLDYKNRKIFQDTEMFNFTLDSVLISRFIKLNNKRKKIADFGTNNAVIPLIISKYTDAKIYGVEIQSVAAKIAEENITINSLENQIKIINKDIKVFAKENANQFDMVICNPPFFKKHEESKTKKISQEVVNARHETLITLEEIIQSAKLILKNGGSLTLVHRPERTGEIINLLYKYSFFPKRMQFVYSKKNGVAKTMLIDAILEGNEGMEILEPIISHNDDESYTNQLLKLFKD</sequence>
<dbReference type="PANTHER" id="PTHR47739:SF1">
    <property type="entry name" value="TRNA1(VAL) (ADENINE(37)-N6)-METHYLTRANSFERASE"/>
    <property type="match status" value="1"/>
</dbReference>
<dbReference type="Pfam" id="PF05175">
    <property type="entry name" value="MTS"/>
    <property type="match status" value="1"/>
</dbReference>
<protein>
    <submittedName>
        <fullName evidence="3">Methyltransferase</fullName>
    </submittedName>
</protein>
<evidence type="ECO:0000313" key="3">
    <source>
        <dbReference type="EMBL" id="PPE06680.1"/>
    </source>
</evidence>
<dbReference type="InterPro" id="IPR007848">
    <property type="entry name" value="Small_mtfrase_dom"/>
</dbReference>
<keyword evidence="1" id="KW-0175">Coiled coil</keyword>
<organism evidence="3 4">
    <name type="scientific">Mesoplasma corruscae</name>
    <dbReference type="NCBI Taxonomy" id="216874"/>
    <lineage>
        <taxon>Bacteria</taxon>
        <taxon>Bacillati</taxon>
        <taxon>Mycoplasmatota</taxon>
        <taxon>Mollicutes</taxon>
        <taxon>Entomoplasmatales</taxon>
        <taxon>Entomoplasmataceae</taxon>
        <taxon>Mesoplasma</taxon>
    </lineage>
</organism>
<dbReference type="SUPFAM" id="SSF53335">
    <property type="entry name" value="S-adenosyl-L-methionine-dependent methyltransferases"/>
    <property type="match status" value="1"/>
</dbReference>
<gene>
    <name evidence="3" type="ORF">MCORR_v1c03110</name>
</gene>
<dbReference type="GO" id="GO:0008170">
    <property type="term" value="F:N-methyltransferase activity"/>
    <property type="evidence" value="ECO:0007669"/>
    <property type="project" value="UniProtKB-ARBA"/>
</dbReference>
<dbReference type="InterPro" id="IPR002052">
    <property type="entry name" value="DNA_methylase_N6_adenine_CS"/>
</dbReference>
<dbReference type="GO" id="GO:0003676">
    <property type="term" value="F:nucleic acid binding"/>
    <property type="evidence" value="ECO:0007669"/>
    <property type="project" value="InterPro"/>
</dbReference>
<dbReference type="CDD" id="cd02440">
    <property type="entry name" value="AdoMet_MTases"/>
    <property type="match status" value="1"/>
</dbReference>
<dbReference type="RefSeq" id="WP_104207851.1">
    <property type="nucleotide sequence ID" value="NZ_PHNF01000001.1"/>
</dbReference>
<dbReference type="OrthoDB" id="9777257at2"/>
<dbReference type="Proteomes" id="UP000239785">
    <property type="component" value="Unassembled WGS sequence"/>
</dbReference>
<comment type="caution">
    <text evidence="3">The sequence shown here is derived from an EMBL/GenBank/DDBJ whole genome shotgun (WGS) entry which is preliminary data.</text>
</comment>
<dbReference type="GO" id="GO:0008757">
    <property type="term" value="F:S-adenosylmethionine-dependent methyltransferase activity"/>
    <property type="evidence" value="ECO:0007669"/>
    <property type="project" value="UniProtKB-ARBA"/>
</dbReference>